<proteinExistence type="predicted"/>
<feature type="transmembrane region" description="Helical" evidence="1">
    <location>
        <begin position="58"/>
        <end position="74"/>
    </location>
</feature>
<keyword evidence="1" id="KW-0472">Membrane</keyword>
<keyword evidence="1" id="KW-1133">Transmembrane helix</keyword>
<feature type="transmembrane region" description="Helical" evidence="1">
    <location>
        <begin position="6"/>
        <end position="27"/>
    </location>
</feature>
<keyword evidence="3" id="KW-1185">Reference proteome</keyword>
<protein>
    <recommendedName>
        <fullName evidence="4">NfeD family protein</fullName>
    </recommendedName>
</protein>
<dbReference type="EMBL" id="BMYO01000002">
    <property type="protein sequence ID" value="GHD58361.1"/>
    <property type="molecule type" value="Genomic_DNA"/>
</dbReference>
<comment type="caution">
    <text evidence="2">The sequence shown here is derived from an EMBL/GenBank/DDBJ whole genome shotgun (WGS) entry which is preliminary data.</text>
</comment>
<keyword evidence="1" id="KW-0812">Transmembrane</keyword>
<gene>
    <name evidence="2" type="ORF">GCM10007350_08120</name>
</gene>
<sequence length="153" mass="16551">MLTFEESDLIMTPITLWLIAAAVLVGLEMLSGTFYLLAIAVGLLAGAVAAALSVSVALQIAVATLASLAAVAGLRRWKHRQPPRQGGDSNALDLGHLVTIERWIDSRHARVRYRGADWDAEFANPADRGLTRFYIVGQRGNTLLLDAEPPHQP</sequence>
<evidence type="ECO:0000313" key="3">
    <source>
        <dbReference type="Proteomes" id="UP000604737"/>
    </source>
</evidence>
<dbReference type="Proteomes" id="UP000604737">
    <property type="component" value="Unassembled WGS sequence"/>
</dbReference>
<name>A0ABQ3GZH1_9NEIS</name>
<accession>A0ABQ3GZH1</accession>
<reference evidence="3" key="1">
    <citation type="journal article" date="2019" name="Int. J. Syst. Evol. Microbiol.">
        <title>The Global Catalogue of Microorganisms (GCM) 10K type strain sequencing project: providing services to taxonomists for standard genome sequencing and annotation.</title>
        <authorList>
            <consortium name="The Broad Institute Genomics Platform"/>
            <consortium name="The Broad Institute Genome Sequencing Center for Infectious Disease"/>
            <person name="Wu L."/>
            <person name="Ma J."/>
        </authorList>
    </citation>
    <scope>NUCLEOTIDE SEQUENCE [LARGE SCALE GENOMIC DNA]</scope>
    <source>
        <strain evidence="3">KCTC 23701</strain>
    </source>
</reference>
<organism evidence="2 3">
    <name type="scientific">Jeongeupia chitinilytica</name>
    <dbReference type="NCBI Taxonomy" id="1041641"/>
    <lineage>
        <taxon>Bacteria</taxon>
        <taxon>Pseudomonadati</taxon>
        <taxon>Pseudomonadota</taxon>
        <taxon>Betaproteobacteria</taxon>
        <taxon>Neisseriales</taxon>
        <taxon>Chitinibacteraceae</taxon>
        <taxon>Jeongeupia</taxon>
    </lineage>
</organism>
<evidence type="ECO:0008006" key="4">
    <source>
        <dbReference type="Google" id="ProtNLM"/>
    </source>
</evidence>
<feature type="transmembrane region" description="Helical" evidence="1">
    <location>
        <begin position="34"/>
        <end position="52"/>
    </location>
</feature>
<evidence type="ECO:0000256" key="1">
    <source>
        <dbReference type="SAM" id="Phobius"/>
    </source>
</evidence>
<evidence type="ECO:0000313" key="2">
    <source>
        <dbReference type="EMBL" id="GHD58361.1"/>
    </source>
</evidence>